<gene>
    <name evidence="3" type="ORF">SAMN04489810_0335</name>
</gene>
<dbReference type="Pfam" id="PF12697">
    <property type="entry name" value="Abhydrolase_6"/>
    <property type="match status" value="1"/>
</dbReference>
<dbReference type="GO" id="GO:0047372">
    <property type="term" value="F:monoacylglycerol lipase activity"/>
    <property type="evidence" value="ECO:0007669"/>
    <property type="project" value="TreeGrafter"/>
</dbReference>
<dbReference type="InterPro" id="IPR000073">
    <property type="entry name" value="AB_hydrolase_1"/>
</dbReference>
<evidence type="ECO:0000313" key="4">
    <source>
        <dbReference type="Proteomes" id="UP000199009"/>
    </source>
</evidence>
<accession>A0A1G7UBK5</accession>
<dbReference type="PANTHER" id="PTHR43798">
    <property type="entry name" value="MONOACYLGLYCEROL LIPASE"/>
    <property type="match status" value="1"/>
</dbReference>
<dbReference type="GO" id="GO:0016020">
    <property type="term" value="C:membrane"/>
    <property type="evidence" value="ECO:0007669"/>
    <property type="project" value="TreeGrafter"/>
</dbReference>
<dbReference type="RefSeq" id="WP_091485354.1">
    <property type="nucleotide sequence ID" value="NZ_LT629692.1"/>
</dbReference>
<dbReference type="InterPro" id="IPR050266">
    <property type="entry name" value="AB_hydrolase_sf"/>
</dbReference>
<dbReference type="InterPro" id="IPR029058">
    <property type="entry name" value="AB_hydrolase_fold"/>
</dbReference>
<sequence length="330" mass="34323">MRRARAFWRWTGLIASGLILAGCAAQTNPDAAEPSPAASADAPISGTFDVGDDRKMYLECAGSGSPTVVLISGQRASADDWKIVADGVSSPSVWSLVADDTRVCAYDRPGTPVGDAPSRSDPVAQPAGAQRMADDLSALLDAAGITPPLVLAAHSAGGLVARLYAAEHPDRVSGMVLVDALSEGLRDAMTADQWALQKPLLRGDIDASILEYPALEWIDADTSFAQLKAAPAMAQMPLVVISADEPIGPSIPALKAAGAIGQEIPDDFGFVTDAAQHDSQAYLASRVAGAVHITETDSGHNVHYQRPALVADAIIDVVDRVRRGVDVAAD</sequence>
<evidence type="ECO:0000256" key="1">
    <source>
        <dbReference type="SAM" id="SignalP"/>
    </source>
</evidence>
<dbReference type="AlphaFoldDB" id="A0A1G7UBK5"/>
<dbReference type="OrthoDB" id="27092at2"/>
<dbReference type="Gene3D" id="3.40.50.1820">
    <property type="entry name" value="alpha/beta hydrolase"/>
    <property type="match status" value="1"/>
</dbReference>
<dbReference type="PANTHER" id="PTHR43798:SF33">
    <property type="entry name" value="HYDROLASE, PUTATIVE (AFU_ORTHOLOGUE AFUA_2G14860)-RELATED"/>
    <property type="match status" value="1"/>
</dbReference>
<proteinExistence type="predicted"/>
<evidence type="ECO:0000259" key="2">
    <source>
        <dbReference type="Pfam" id="PF12697"/>
    </source>
</evidence>
<organism evidence="3 4">
    <name type="scientific">Microbacterium pygmaeum</name>
    <dbReference type="NCBI Taxonomy" id="370764"/>
    <lineage>
        <taxon>Bacteria</taxon>
        <taxon>Bacillati</taxon>
        <taxon>Actinomycetota</taxon>
        <taxon>Actinomycetes</taxon>
        <taxon>Micrococcales</taxon>
        <taxon>Microbacteriaceae</taxon>
        <taxon>Microbacterium</taxon>
    </lineage>
</organism>
<reference evidence="3 4" key="1">
    <citation type="submission" date="2016-10" db="EMBL/GenBank/DDBJ databases">
        <authorList>
            <person name="de Groot N.N."/>
        </authorList>
    </citation>
    <scope>NUCLEOTIDE SEQUENCE [LARGE SCALE GENOMIC DNA]</scope>
    <source>
        <strain evidence="3 4">DSM 23142</strain>
    </source>
</reference>
<evidence type="ECO:0000313" key="3">
    <source>
        <dbReference type="EMBL" id="SDG44975.1"/>
    </source>
</evidence>
<name>A0A1G7UBK5_9MICO</name>
<feature type="domain" description="AB hydrolase-1" evidence="2">
    <location>
        <begin position="68"/>
        <end position="313"/>
    </location>
</feature>
<dbReference type="SUPFAM" id="SSF53474">
    <property type="entry name" value="alpha/beta-Hydrolases"/>
    <property type="match status" value="1"/>
</dbReference>
<keyword evidence="4" id="KW-1185">Reference proteome</keyword>
<feature type="signal peptide" evidence="1">
    <location>
        <begin position="1"/>
        <end position="21"/>
    </location>
</feature>
<keyword evidence="1" id="KW-0732">Signal</keyword>
<dbReference type="Proteomes" id="UP000199009">
    <property type="component" value="Chromosome I"/>
</dbReference>
<dbReference type="EMBL" id="LT629692">
    <property type="protein sequence ID" value="SDG44975.1"/>
    <property type="molecule type" value="Genomic_DNA"/>
</dbReference>
<dbReference type="GO" id="GO:0046464">
    <property type="term" value="P:acylglycerol catabolic process"/>
    <property type="evidence" value="ECO:0007669"/>
    <property type="project" value="TreeGrafter"/>
</dbReference>
<dbReference type="PROSITE" id="PS51257">
    <property type="entry name" value="PROKAR_LIPOPROTEIN"/>
    <property type="match status" value="1"/>
</dbReference>
<dbReference type="STRING" id="370764.SAMN04489810_0335"/>
<feature type="chain" id="PRO_5039255240" evidence="1">
    <location>
        <begin position="22"/>
        <end position="330"/>
    </location>
</feature>
<protein>
    <submittedName>
        <fullName evidence="3">Pimeloyl-ACP methyl ester carboxylesterase</fullName>
    </submittedName>
</protein>